<evidence type="ECO:0000313" key="2">
    <source>
        <dbReference type="Proteomes" id="UP000250321"/>
    </source>
</evidence>
<organism evidence="1 2">
    <name type="scientific">Prunus yedoensis var. nudiflora</name>
    <dbReference type="NCBI Taxonomy" id="2094558"/>
    <lineage>
        <taxon>Eukaryota</taxon>
        <taxon>Viridiplantae</taxon>
        <taxon>Streptophyta</taxon>
        <taxon>Embryophyta</taxon>
        <taxon>Tracheophyta</taxon>
        <taxon>Spermatophyta</taxon>
        <taxon>Magnoliopsida</taxon>
        <taxon>eudicotyledons</taxon>
        <taxon>Gunneridae</taxon>
        <taxon>Pentapetalae</taxon>
        <taxon>rosids</taxon>
        <taxon>fabids</taxon>
        <taxon>Rosales</taxon>
        <taxon>Rosaceae</taxon>
        <taxon>Amygdaloideae</taxon>
        <taxon>Amygdaleae</taxon>
        <taxon>Prunus</taxon>
    </lineage>
</organism>
<comment type="caution">
    <text evidence="1">The sequence shown here is derived from an EMBL/GenBank/DDBJ whole genome shotgun (WGS) entry which is preliminary data.</text>
</comment>
<name>A0A314XQP9_PRUYE</name>
<dbReference type="AlphaFoldDB" id="A0A314XQP9"/>
<dbReference type="Proteomes" id="UP000250321">
    <property type="component" value="Unassembled WGS sequence"/>
</dbReference>
<sequence length="106" mass="12274">MGKEYMQSRAHFLVIRGQPPPPMAWNVFIVSDNRHTGLGEFDVGWGRPVYAGLARAVHAISFYVRENNQEEEFGTLVPICLPRMCLERFEQELKRMILEHVEDVSK</sequence>
<proteinExistence type="predicted"/>
<keyword evidence="2" id="KW-1185">Reference proteome</keyword>
<keyword evidence="1" id="KW-0808">Transferase</keyword>
<dbReference type="InterPro" id="IPR023213">
    <property type="entry name" value="CAT-like_dom_sf"/>
</dbReference>
<evidence type="ECO:0000313" key="1">
    <source>
        <dbReference type="EMBL" id="PQP94678.1"/>
    </source>
</evidence>
<protein>
    <submittedName>
        <fullName evidence="1">Methanol O-anthraniloyltransferase</fullName>
    </submittedName>
</protein>
<gene>
    <name evidence="1" type="ORF">Pyn_03851</name>
</gene>
<accession>A0A314XQP9</accession>
<reference evidence="1 2" key="1">
    <citation type="submission" date="2018-02" db="EMBL/GenBank/DDBJ databases">
        <title>Draft genome of wild Prunus yedoensis var. nudiflora.</title>
        <authorList>
            <person name="Baek S."/>
            <person name="Kim J.-H."/>
            <person name="Choi K."/>
            <person name="Kim G.-B."/>
            <person name="Cho A."/>
            <person name="Jang H."/>
            <person name="Shin C.-H."/>
            <person name="Yu H.-J."/>
            <person name="Mun J.-H."/>
        </authorList>
    </citation>
    <scope>NUCLEOTIDE SEQUENCE [LARGE SCALE GENOMIC DNA]</scope>
    <source>
        <strain evidence="2">cv. Jeju island</strain>
        <tissue evidence="1">Leaf</tissue>
    </source>
</reference>
<dbReference type="Gene3D" id="3.30.559.10">
    <property type="entry name" value="Chloramphenicol acetyltransferase-like domain"/>
    <property type="match status" value="1"/>
</dbReference>
<dbReference type="GO" id="GO:0016740">
    <property type="term" value="F:transferase activity"/>
    <property type="evidence" value="ECO:0007669"/>
    <property type="project" value="UniProtKB-KW"/>
</dbReference>
<dbReference type="OrthoDB" id="1483986at2759"/>
<dbReference type="Pfam" id="PF02458">
    <property type="entry name" value="Transferase"/>
    <property type="match status" value="1"/>
</dbReference>
<dbReference type="STRING" id="2094558.A0A314XQP9"/>
<dbReference type="EMBL" id="PJQY01002332">
    <property type="protein sequence ID" value="PQP94678.1"/>
    <property type="molecule type" value="Genomic_DNA"/>
</dbReference>